<sequence>MKEISNLMNFRPQIKVVDATLRDGGLVNDFYFSDKFVQDLYLANLRAGVDYMEFGYKASREMFDESQFGKWKFCKDEDIRAIVGDNNTDLKIAVMADVGRCDYKKDIIDRADSPIDLIRVATYINTIPAAIDMIEDAHAKGYETTCNIMALSNAREQDLEVALHLLGQSSVDTIYIVDSYGSFYPEQIARTAHTFLEICGQYGKEVGIHAHNNQQLAFANTIEVVGDGVNFLDATYNGMGRGCGNCMMELLLGFLKNPKYNIYPVIQFIEKHMTKLKEEGVIWGYDFPYMLTGILNQHPRSAIQFMKNGRTDYTEFYKELLDRD</sequence>
<proteinExistence type="predicted"/>
<name>A0AC61R2T0_9FIRM</name>
<reference evidence="1" key="1">
    <citation type="submission" date="2019-04" db="EMBL/GenBank/DDBJ databases">
        <title>Microbes associate with the intestines of laboratory mice.</title>
        <authorList>
            <person name="Navarre W."/>
            <person name="Wong E."/>
            <person name="Huang K."/>
            <person name="Tropini C."/>
            <person name="Ng K."/>
            <person name="Yu B."/>
        </authorList>
    </citation>
    <scope>NUCLEOTIDE SEQUENCE</scope>
    <source>
        <strain evidence="1">NM72_1-8</strain>
    </source>
</reference>
<accession>A0AC61R2T0</accession>
<comment type="caution">
    <text evidence="1">The sequence shown here is derived from an EMBL/GenBank/DDBJ whole genome shotgun (WGS) entry which is preliminary data.</text>
</comment>
<evidence type="ECO:0000313" key="1">
    <source>
        <dbReference type="EMBL" id="TGY00097.1"/>
    </source>
</evidence>
<gene>
    <name evidence="1" type="ORF">E5357_03505</name>
</gene>
<dbReference type="EMBL" id="SRZB01000003">
    <property type="protein sequence ID" value="TGY00097.1"/>
    <property type="molecule type" value="Genomic_DNA"/>
</dbReference>
<evidence type="ECO:0000313" key="2">
    <source>
        <dbReference type="Proteomes" id="UP000307720"/>
    </source>
</evidence>
<dbReference type="Proteomes" id="UP000307720">
    <property type="component" value="Unassembled WGS sequence"/>
</dbReference>
<keyword evidence="2" id="KW-1185">Reference proteome</keyword>
<organism evidence="1 2">
    <name type="scientific">Hominisplanchenecus murintestinalis</name>
    <dbReference type="NCBI Taxonomy" id="2941517"/>
    <lineage>
        <taxon>Bacteria</taxon>
        <taxon>Bacillati</taxon>
        <taxon>Bacillota</taxon>
        <taxon>Clostridia</taxon>
        <taxon>Lachnospirales</taxon>
        <taxon>Lachnospiraceae</taxon>
        <taxon>Hominisplanchenecus</taxon>
    </lineage>
</organism>
<protein>
    <submittedName>
        <fullName evidence="1">Nucleoid-structuring protein H-NS</fullName>
    </submittedName>
</protein>